<dbReference type="EMBL" id="IACK01044138">
    <property type="protein sequence ID" value="LAA73663.1"/>
    <property type="molecule type" value="Transcribed_RNA"/>
</dbReference>
<name>A0A2D4HNY4_MICLE</name>
<evidence type="ECO:0000256" key="1">
    <source>
        <dbReference type="SAM" id="MobiDB-lite"/>
    </source>
</evidence>
<dbReference type="AlphaFoldDB" id="A0A2D4HNY4"/>
<proteinExistence type="predicted"/>
<feature type="compositionally biased region" description="Basic and acidic residues" evidence="1">
    <location>
        <begin position="81"/>
        <end position="95"/>
    </location>
</feature>
<reference evidence="2" key="2">
    <citation type="submission" date="2017-11" db="EMBL/GenBank/DDBJ databases">
        <title>Coralsnake Venomics: Analyses of Venom Gland Transcriptomes and Proteomes of Six Brazilian Taxa.</title>
        <authorList>
            <person name="Aird S.D."/>
            <person name="Jorge da Silva N."/>
            <person name="Qiu L."/>
            <person name="Villar-Briones A."/>
            <person name="Aparecida-Saddi V."/>
            <person name="Campos-Telles M.P."/>
            <person name="Grau M."/>
            <person name="Mikheyev A.S."/>
        </authorList>
    </citation>
    <scope>NUCLEOTIDE SEQUENCE</scope>
    <source>
        <tissue evidence="2">Venom_gland</tissue>
    </source>
</reference>
<organism evidence="2">
    <name type="scientific">Micrurus lemniscatus lemniscatus</name>
    <dbReference type="NCBI Taxonomy" id="129467"/>
    <lineage>
        <taxon>Eukaryota</taxon>
        <taxon>Metazoa</taxon>
        <taxon>Chordata</taxon>
        <taxon>Craniata</taxon>
        <taxon>Vertebrata</taxon>
        <taxon>Euteleostomi</taxon>
        <taxon>Lepidosauria</taxon>
        <taxon>Squamata</taxon>
        <taxon>Bifurcata</taxon>
        <taxon>Unidentata</taxon>
        <taxon>Episquamata</taxon>
        <taxon>Toxicofera</taxon>
        <taxon>Serpentes</taxon>
        <taxon>Colubroidea</taxon>
        <taxon>Elapidae</taxon>
        <taxon>Elapinae</taxon>
        <taxon>Micrurus</taxon>
    </lineage>
</organism>
<accession>A0A2D4HNY4</accession>
<reference evidence="2" key="1">
    <citation type="submission" date="2017-07" db="EMBL/GenBank/DDBJ databases">
        <authorList>
            <person name="Mikheyev A."/>
            <person name="Grau M."/>
        </authorList>
    </citation>
    <scope>NUCLEOTIDE SEQUENCE</scope>
    <source>
        <tissue evidence="2">Venom_gland</tissue>
    </source>
</reference>
<evidence type="ECO:0000313" key="2">
    <source>
        <dbReference type="EMBL" id="LAA73663.1"/>
    </source>
</evidence>
<feature type="region of interest" description="Disordered" evidence="1">
    <location>
        <begin position="81"/>
        <end position="117"/>
    </location>
</feature>
<sequence>MGIPNTFSHEEYTSNWQKQSGRYFGAEPGRVFRLKLAVGNLCATKVKLFWAGSPLVPSDSYKDFWVHKFLPTIHLLLREDYQTHDGPPKGRESRNKTPPRTTPMVGPKSPEFLFLGL</sequence>
<protein>
    <submittedName>
        <fullName evidence="2">Uncharacterized protein</fullName>
    </submittedName>
</protein>